<organism evidence="1">
    <name type="scientific">Klebsiella oxytoca</name>
    <dbReference type="NCBI Taxonomy" id="571"/>
    <lineage>
        <taxon>Bacteria</taxon>
        <taxon>Pseudomonadati</taxon>
        <taxon>Pseudomonadota</taxon>
        <taxon>Gammaproteobacteria</taxon>
        <taxon>Enterobacterales</taxon>
        <taxon>Enterobacteriaceae</taxon>
        <taxon>Klebsiella/Raoultella group</taxon>
        <taxon>Klebsiella</taxon>
    </lineage>
</organism>
<sequence>MYDVSVEPEEPLLIEPFIEVITGATGATVLKLYSPSLTMTFSRSEPE</sequence>
<geneLocation type="plasmid" evidence="1">
    <name>p1</name>
</geneLocation>
<accession>A0A1Z3ML66</accession>
<keyword evidence="1" id="KW-0614">Plasmid</keyword>
<dbReference type="AlphaFoldDB" id="A0A1Z3ML66"/>
<name>A0A1Z3ML66_KLEOX</name>
<dbReference type="EMBL" id="KY913897">
    <property type="protein sequence ID" value="ASD48546.1"/>
    <property type="molecule type" value="Genomic_DNA"/>
</dbReference>
<reference evidence="1" key="1">
    <citation type="submission" date="2017-04" db="EMBL/GenBank/DDBJ databases">
        <title>First report of Klebsiella oxytoca strain simultaneously producing NDM-1, IMP-4 and KPC-2 carbapenemases.</title>
        <authorList>
            <person name="Wang J."/>
            <person name="Li J."/>
            <person name="Yuan M."/>
            <person name="Jia Y."/>
            <person name="Zhu X."/>
            <person name="Bai L."/>
            <person name="Bai X."/>
            <person name="Fanning S."/>
        </authorList>
    </citation>
    <scope>NUCLEOTIDE SEQUENCE</scope>
    <source>
        <strain evidence="1">PKOX3</strain>
        <plasmid evidence="1">p1</plasmid>
    </source>
</reference>
<protein>
    <submittedName>
        <fullName evidence="1">Uncharacterized protein</fullName>
    </submittedName>
</protein>
<proteinExistence type="predicted"/>
<evidence type="ECO:0000313" key="1">
    <source>
        <dbReference type="EMBL" id="ASD48546.1"/>
    </source>
</evidence>